<sequence length="161" mass="18159">MATQESTITLKKNNDVPSNATVTVASKFPMDFTLRLFDFVKRYEPVMGGGQREFKIAEPRHGSKDFIVQGNSWPQNKGPHQQINCGYAITHGIPKAFWDEWLEQNRESAFVVNGMLFAHAETASTMAEAKEKEKEKSGLERLDPKNLPKGIETADEMRRAS</sequence>
<dbReference type="Proteomes" id="UP000655523">
    <property type="component" value="Unassembled WGS sequence"/>
</dbReference>
<dbReference type="EMBL" id="WOEZ01000185">
    <property type="protein sequence ID" value="NPT59097.1"/>
    <property type="molecule type" value="Genomic_DNA"/>
</dbReference>
<feature type="region of interest" description="Disordered" evidence="1">
    <location>
        <begin position="126"/>
        <end position="161"/>
    </location>
</feature>
<name>A0A972SLG0_9BURK</name>
<accession>A0A972SLG0</accession>
<evidence type="ECO:0000313" key="3">
    <source>
        <dbReference type="Proteomes" id="UP000655523"/>
    </source>
</evidence>
<dbReference type="AlphaFoldDB" id="A0A972SLG0"/>
<reference evidence="2 3" key="1">
    <citation type="submission" date="2019-11" db="EMBL/GenBank/DDBJ databases">
        <title>Metabolism of dissolved organic matter in forest soils.</title>
        <authorList>
            <person name="Cyle K.T."/>
            <person name="Wilhelm R.C."/>
            <person name="Martinez C.E."/>
        </authorList>
    </citation>
    <scope>NUCLEOTIDE SEQUENCE [LARGE SCALE GENOMIC DNA]</scope>
    <source>
        <strain evidence="2 3">5N</strain>
    </source>
</reference>
<feature type="compositionally biased region" description="Basic and acidic residues" evidence="1">
    <location>
        <begin position="128"/>
        <end position="146"/>
    </location>
</feature>
<protein>
    <submittedName>
        <fullName evidence="2">Uncharacterized protein</fullName>
    </submittedName>
</protein>
<organism evidence="2 3">
    <name type="scientific">Paraburkholderia elongata</name>
    <dbReference type="NCBI Taxonomy" id="2675747"/>
    <lineage>
        <taxon>Bacteria</taxon>
        <taxon>Pseudomonadati</taxon>
        <taxon>Pseudomonadota</taxon>
        <taxon>Betaproteobacteria</taxon>
        <taxon>Burkholderiales</taxon>
        <taxon>Burkholderiaceae</taxon>
        <taxon>Paraburkholderia</taxon>
    </lineage>
</organism>
<keyword evidence="3" id="KW-1185">Reference proteome</keyword>
<evidence type="ECO:0000256" key="1">
    <source>
        <dbReference type="SAM" id="MobiDB-lite"/>
    </source>
</evidence>
<comment type="caution">
    <text evidence="2">The sequence shown here is derived from an EMBL/GenBank/DDBJ whole genome shotgun (WGS) entry which is preliminary data.</text>
</comment>
<gene>
    <name evidence="2" type="ORF">GNZ13_32200</name>
</gene>
<evidence type="ECO:0000313" key="2">
    <source>
        <dbReference type="EMBL" id="NPT59097.1"/>
    </source>
</evidence>
<dbReference type="RefSeq" id="WP_172172132.1">
    <property type="nucleotide sequence ID" value="NZ_WOEZ01000185.1"/>
</dbReference>
<proteinExistence type="predicted"/>